<dbReference type="InterPro" id="IPR000701">
    <property type="entry name" value="SuccDH_FuR_B_TM-su"/>
</dbReference>
<feature type="transmembrane region" description="Helical" evidence="8">
    <location>
        <begin position="9"/>
        <end position="27"/>
    </location>
</feature>
<reference evidence="9 10" key="1">
    <citation type="journal article" date="2007" name="Archaea">
        <title>The genome of Hyperthermus butylicus: a sulfur-reducing, peptide fermenting, neutrophilic Crenarchaeote growing up to 108 degrees C.</title>
        <authorList>
            <person name="Brugger K."/>
            <person name="Chen L."/>
            <person name="Stark M."/>
            <person name="Zibat A."/>
            <person name="Redder P."/>
            <person name="Ruepp A."/>
            <person name="Awayez M."/>
            <person name="She Q."/>
            <person name="Garrett R.A."/>
            <person name="Klenk H.P."/>
        </authorList>
    </citation>
    <scope>NUCLEOTIDE SEQUENCE [LARGE SCALE GENOMIC DNA]</scope>
    <source>
        <strain evidence="10">DSM 5456 / JCM 9403 / PLM1-5</strain>
    </source>
</reference>
<comment type="subcellular location">
    <subcellularLocation>
        <location evidence="1">Membrane</location>
    </subcellularLocation>
</comment>
<dbReference type="InterPro" id="IPR034804">
    <property type="entry name" value="SQR/QFR_C/D"/>
</dbReference>
<evidence type="ECO:0000256" key="1">
    <source>
        <dbReference type="ARBA" id="ARBA00004370"/>
    </source>
</evidence>
<evidence type="ECO:0000256" key="2">
    <source>
        <dbReference type="ARBA" id="ARBA00022617"/>
    </source>
</evidence>
<keyword evidence="4" id="KW-0479">Metal-binding</keyword>
<dbReference type="Gene3D" id="1.20.1300.10">
    <property type="entry name" value="Fumarate reductase/succinate dehydrogenase, transmembrane subunit"/>
    <property type="match status" value="1"/>
</dbReference>
<dbReference type="AlphaFoldDB" id="A2BJ67"/>
<dbReference type="HOGENOM" id="CLU_2067768_0_0_2"/>
<evidence type="ECO:0000256" key="4">
    <source>
        <dbReference type="ARBA" id="ARBA00022723"/>
    </source>
</evidence>
<evidence type="ECO:0000256" key="8">
    <source>
        <dbReference type="SAM" id="Phobius"/>
    </source>
</evidence>
<dbReference type="eggNOG" id="arCOG04162">
    <property type="taxonomic scope" value="Archaea"/>
</dbReference>
<dbReference type="GO" id="GO:0046872">
    <property type="term" value="F:metal ion binding"/>
    <property type="evidence" value="ECO:0007669"/>
    <property type="project" value="UniProtKB-KW"/>
</dbReference>
<feature type="transmembrane region" description="Helical" evidence="8">
    <location>
        <begin position="57"/>
        <end position="76"/>
    </location>
</feature>
<feature type="transmembrane region" description="Helical" evidence="8">
    <location>
        <begin position="88"/>
        <end position="109"/>
    </location>
</feature>
<dbReference type="KEGG" id="hbu:Hbut_0156"/>
<gene>
    <name evidence="9" type="ordered locus">Hbut_0156</name>
</gene>
<evidence type="ECO:0008006" key="11">
    <source>
        <dbReference type="Google" id="ProtNLM"/>
    </source>
</evidence>
<evidence type="ECO:0000313" key="9">
    <source>
        <dbReference type="EMBL" id="ABM80028.1"/>
    </source>
</evidence>
<dbReference type="STRING" id="415426.Hbut_0156"/>
<dbReference type="GO" id="GO:0016020">
    <property type="term" value="C:membrane"/>
    <property type="evidence" value="ECO:0007669"/>
    <property type="project" value="UniProtKB-SubCell"/>
</dbReference>
<evidence type="ECO:0000256" key="7">
    <source>
        <dbReference type="ARBA" id="ARBA00023136"/>
    </source>
</evidence>
<protein>
    <recommendedName>
        <fullName evidence="11">Succinate dehydrogenase</fullName>
    </recommendedName>
</protein>
<dbReference type="Pfam" id="PF01127">
    <property type="entry name" value="Sdh_cyt"/>
    <property type="match status" value="1"/>
</dbReference>
<keyword evidence="5 8" id="KW-1133">Transmembrane helix</keyword>
<evidence type="ECO:0000256" key="6">
    <source>
        <dbReference type="ARBA" id="ARBA00023004"/>
    </source>
</evidence>
<sequence length="118" mass="13470">MARASTLQIWQYITAMILVLVLTFHLVERIPGISPLAAESYEGSLEVEKVQNAYSEYWWILAILLVAALFHGLNGLRGMLLEMRQGRAWTIFVNVLFWILFIGFTIYGLNTIITHLQG</sequence>
<accession>A2BJ67</accession>
<dbReference type="SUPFAM" id="SSF81343">
    <property type="entry name" value="Fumarate reductase respiratory complex transmembrane subunits"/>
    <property type="match status" value="1"/>
</dbReference>
<dbReference type="GeneID" id="4782203"/>
<proteinExistence type="predicted"/>
<dbReference type="Proteomes" id="UP000002593">
    <property type="component" value="Chromosome"/>
</dbReference>
<evidence type="ECO:0000313" key="10">
    <source>
        <dbReference type="Proteomes" id="UP000002593"/>
    </source>
</evidence>
<keyword evidence="7 8" id="KW-0472">Membrane</keyword>
<evidence type="ECO:0000256" key="3">
    <source>
        <dbReference type="ARBA" id="ARBA00022692"/>
    </source>
</evidence>
<keyword evidence="3 8" id="KW-0812">Transmembrane</keyword>
<dbReference type="EMBL" id="CP000493">
    <property type="protein sequence ID" value="ABM80028.1"/>
    <property type="molecule type" value="Genomic_DNA"/>
</dbReference>
<name>A2BJ67_HYPBU</name>
<keyword evidence="2" id="KW-0349">Heme</keyword>
<dbReference type="RefSeq" id="WP_011821345.1">
    <property type="nucleotide sequence ID" value="NC_008818.1"/>
</dbReference>
<evidence type="ECO:0000256" key="5">
    <source>
        <dbReference type="ARBA" id="ARBA00022989"/>
    </source>
</evidence>
<keyword evidence="6" id="KW-0408">Iron</keyword>
<organism evidence="9 10">
    <name type="scientific">Hyperthermus butylicus (strain DSM 5456 / JCM 9403 / PLM1-5)</name>
    <dbReference type="NCBI Taxonomy" id="415426"/>
    <lineage>
        <taxon>Archaea</taxon>
        <taxon>Thermoproteota</taxon>
        <taxon>Thermoprotei</taxon>
        <taxon>Desulfurococcales</taxon>
        <taxon>Pyrodictiaceae</taxon>
        <taxon>Hyperthermus</taxon>
    </lineage>
</organism>
<keyword evidence="10" id="KW-1185">Reference proteome</keyword>
<dbReference type="EnsemblBacteria" id="ABM80028">
    <property type="protein sequence ID" value="ABM80028"/>
    <property type="gene ID" value="Hbut_0156"/>
</dbReference>